<evidence type="ECO:0000256" key="1">
    <source>
        <dbReference type="PROSITE-ProRule" id="PRU01005"/>
    </source>
</evidence>
<gene>
    <name evidence="4" type="primary">LOC101863447</name>
</gene>
<dbReference type="InterPro" id="IPR003582">
    <property type="entry name" value="ShKT_dom"/>
</dbReference>
<dbReference type="PROSITE" id="PS51670">
    <property type="entry name" value="SHKT"/>
    <property type="match status" value="3"/>
</dbReference>
<dbReference type="Gene3D" id="1.10.10.1940">
    <property type="match status" value="2"/>
</dbReference>
<protein>
    <submittedName>
        <fullName evidence="4">Tyrosinase-like protein tyr-3</fullName>
    </submittedName>
</protein>
<comment type="caution">
    <text evidence="1">Lacks conserved residue(s) required for the propagation of feature annotation.</text>
</comment>
<feature type="domain" description="ShKT" evidence="2">
    <location>
        <begin position="143"/>
        <end position="177"/>
    </location>
</feature>
<sequence length="177" mass="18848">MLVYCKQSCNKCGNGGGTTGGGGGGGGSTCRDLHYNCPRWRQSGYCRGYYSTYMKTNCRASCRFCSARSSTGHNSGSGNRVEEGGDGRAGPTWGCPDYHTNCRSWAAMGECQRNSAYMSLYCKQSCNLCARSSSHASPSGTSCTDNSEHCSYWAGIGECTRNAAYMTGNCRSSCGLC</sequence>
<evidence type="ECO:0000259" key="2">
    <source>
        <dbReference type="PROSITE" id="PS51670"/>
    </source>
</evidence>
<dbReference type="PANTHER" id="PTHR21724:SF109">
    <property type="entry name" value="SHKT DOMAIN-CONTAINING PROTEIN"/>
    <property type="match status" value="1"/>
</dbReference>
<feature type="disulfide bond" evidence="1">
    <location>
        <begin position="95"/>
        <end position="129"/>
    </location>
</feature>
<dbReference type="RefSeq" id="XP_012939857.1">
    <property type="nucleotide sequence ID" value="XM_013084403.1"/>
</dbReference>
<feature type="domain" description="ShKT" evidence="2">
    <location>
        <begin position="30"/>
        <end position="65"/>
    </location>
</feature>
<proteinExistence type="predicted"/>
<dbReference type="Proteomes" id="UP000694888">
    <property type="component" value="Unplaced"/>
</dbReference>
<keyword evidence="1" id="KW-1015">Disulfide bond</keyword>
<dbReference type="GeneID" id="101863447"/>
<feature type="domain" description="ShKT" evidence="2">
    <location>
        <begin position="95"/>
        <end position="129"/>
    </location>
</feature>
<accession>A0ABM1A342</accession>
<organism evidence="3 4">
    <name type="scientific">Aplysia californica</name>
    <name type="common">California sea hare</name>
    <dbReference type="NCBI Taxonomy" id="6500"/>
    <lineage>
        <taxon>Eukaryota</taxon>
        <taxon>Metazoa</taxon>
        <taxon>Spiralia</taxon>
        <taxon>Lophotrochozoa</taxon>
        <taxon>Mollusca</taxon>
        <taxon>Gastropoda</taxon>
        <taxon>Heterobranchia</taxon>
        <taxon>Euthyneura</taxon>
        <taxon>Tectipleura</taxon>
        <taxon>Aplysiida</taxon>
        <taxon>Aplysioidea</taxon>
        <taxon>Aplysiidae</taxon>
        <taxon>Aplysia</taxon>
    </lineage>
</organism>
<dbReference type="SMART" id="SM00254">
    <property type="entry name" value="ShKT"/>
    <property type="match status" value="3"/>
</dbReference>
<reference evidence="4" key="1">
    <citation type="submission" date="2025-08" db="UniProtKB">
        <authorList>
            <consortium name="RefSeq"/>
        </authorList>
    </citation>
    <scope>IDENTIFICATION</scope>
</reference>
<dbReference type="Pfam" id="PF01549">
    <property type="entry name" value="ShK"/>
    <property type="match status" value="3"/>
</dbReference>
<feature type="disulfide bond" evidence="1">
    <location>
        <begin position="143"/>
        <end position="177"/>
    </location>
</feature>
<dbReference type="PANTHER" id="PTHR21724">
    <property type="entry name" value="SHKT DOMAIN-CONTAINING PROTEIN"/>
    <property type="match status" value="1"/>
</dbReference>
<keyword evidence="3" id="KW-1185">Reference proteome</keyword>
<evidence type="ECO:0000313" key="3">
    <source>
        <dbReference type="Proteomes" id="UP000694888"/>
    </source>
</evidence>
<name>A0ABM1A342_APLCA</name>
<evidence type="ECO:0000313" key="4">
    <source>
        <dbReference type="RefSeq" id="XP_012939857.1"/>
    </source>
</evidence>